<comment type="subcellular location">
    <subcellularLocation>
        <location evidence="1">Membrane</location>
        <topology evidence="1">Multi-pass membrane protein</topology>
    </subcellularLocation>
</comment>
<proteinExistence type="predicted"/>
<evidence type="ECO:0000256" key="3">
    <source>
        <dbReference type="ARBA" id="ARBA00022989"/>
    </source>
</evidence>
<gene>
    <name evidence="7" type="ORF">GCM10017621_28860</name>
</gene>
<evidence type="ECO:0000313" key="8">
    <source>
        <dbReference type="Proteomes" id="UP001143486"/>
    </source>
</evidence>
<dbReference type="RefSeq" id="WP_271187730.1">
    <property type="nucleotide sequence ID" value="NZ_BSFE01000010.1"/>
</dbReference>
<evidence type="ECO:0000256" key="4">
    <source>
        <dbReference type="ARBA" id="ARBA00023136"/>
    </source>
</evidence>
<keyword evidence="2 5" id="KW-0812">Transmembrane</keyword>
<evidence type="ECO:0000259" key="6">
    <source>
        <dbReference type="Pfam" id="PF07298"/>
    </source>
</evidence>
<dbReference type="EMBL" id="BSFE01000010">
    <property type="protein sequence ID" value="GLK53378.1"/>
    <property type="molecule type" value="Genomic_DNA"/>
</dbReference>
<feature type="transmembrane region" description="Helical" evidence="5">
    <location>
        <begin position="125"/>
        <end position="144"/>
    </location>
</feature>
<evidence type="ECO:0000256" key="2">
    <source>
        <dbReference type="ARBA" id="ARBA00022692"/>
    </source>
</evidence>
<evidence type="ECO:0000313" key="7">
    <source>
        <dbReference type="EMBL" id="GLK53378.1"/>
    </source>
</evidence>
<dbReference type="AlphaFoldDB" id="A0A9W6INR6"/>
<dbReference type="GO" id="GO:0016020">
    <property type="term" value="C:membrane"/>
    <property type="evidence" value="ECO:0007669"/>
    <property type="project" value="UniProtKB-SubCell"/>
</dbReference>
<feature type="transmembrane region" description="Helical" evidence="5">
    <location>
        <begin position="74"/>
        <end position="93"/>
    </location>
</feature>
<dbReference type="Pfam" id="PF07298">
    <property type="entry name" value="NnrU"/>
    <property type="match status" value="1"/>
</dbReference>
<organism evidence="7 8">
    <name type="scientific">Maricaulis virginensis</name>
    <dbReference type="NCBI Taxonomy" id="144022"/>
    <lineage>
        <taxon>Bacteria</taxon>
        <taxon>Pseudomonadati</taxon>
        <taxon>Pseudomonadota</taxon>
        <taxon>Alphaproteobacteria</taxon>
        <taxon>Maricaulales</taxon>
        <taxon>Maricaulaceae</taxon>
        <taxon>Maricaulis</taxon>
    </lineage>
</organism>
<reference evidence="7" key="1">
    <citation type="journal article" date="2014" name="Int. J. Syst. Evol. Microbiol.">
        <title>Complete genome sequence of Corynebacterium casei LMG S-19264T (=DSM 44701T), isolated from a smear-ripened cheese.</title>
        <authorList>
            <consortium name="US DOE Joint Genome Institute (JGI-PGF)"/>
            <person name="Walter F."/>
            <person name="Albersmeier A."/>
            <person name="Kalinowski J."/>
            <person name="Ruckert C."/>
        </authorList>
    </citation>
    <scope>NUCLEOTIDE SEQUENCE</scope>
    <source>
        <strain evidence="7">VKM B-1513</strain>
    </source>
</reference>
<evidence type="ECO:0000256" key="5">
    <source>
        <dbReference type="SAM" id="Phobius"/>
    </source>
</evidence>
<dbReference type="InterPro" id="IPR009915">
    <property type="entry name" value="NnrU_dom"/>
</dbReference>
<dbReference type="Proteomes" id="UP001143486">
    <property type="component" value="Unassembled WGS sequence"/>
</dbReference>
<keyword evidence="4 5" id="KW-0472">Membrane</keyword>
<name>A0A9W6INR6_9PROT</name>
<accession>A0A9W6INR6</accession>
<keyword evidence="3 5" id="KW-1133">Transmembrane helix</keyword>
<keyword evidence="8" id="KW-1185">Reference proteome</keyword>
<comment type="caution">
    <text evidence="7">The sequence shown here is derived from an EMBL/GenBank/DDBJ whole genome shotgun (WGS) entry which is preliminary data.</text>
</comment>
<sequence length="186" mass="19960">MLVLITGLVLFLGVHSLRVVPGARPALQSALGETPYKLAYTAISLVGFGLIIYGMMLAQPVAGTVWAPPVWTRHLAFALVPVGLILIVSAYAPGHIRHWVRHPMLAGVMLWAGAHFLANGERAALVLFGSFFVWSLVTFVSSWLRETPPPVVKGWGGDLTAIVLGALSALIIMNLHMYLFGVAIIG</sequence>
<reference evidence="7" key="2">
    <citation type="submission" date="2023-01" db="EMBL/GenBank/DDBJ databases">
        <authorList>
            <person name="Sun Q."/>
            <person name="Evtushenko L."/>
        </authorList>
    </citation>
    <scope>NUCLEOTIDE SEQUENCE</scope>
    <source>
        <strain evidence="7">VKM B-1513</strain>
    </source>
</reference>
<evidence type="ECO:0000256" key="1">
    <source>
        <dbReference type="ARBA" id="ARBA00004141"/>
    </source>
</evidence>
<feature type="domain" description="NnrU" evidence="6">
    <location>
        <begin position="3"/>
        <end position="183"/>
    </location>
</feature>
<protein>
    <recommendedName>
        <fullName evidence="6">NnrU domain-containing protein</fullName>
    </recommendedName>
</protein>
<feature type="transmembrane region" description="Helical" evidence="5">
    <location>
        <begin position="40"/>
        <end position="62"/>
    </location>
</feature>
<feature type="transmembrane region" description="Helical" evidence="5">
    <location>
        <begin position="159"/>
        <end position="185"/>
    </location>
</feature>